<dbReference type="PANTHER" id="PTHR16059">
    <property type="entry name" value="ANTHRAX TOXIN RECEPTOR"/>
    <property type="match status" value="1"/>
</dbReference>
<evidence type="ECO:0000259" key="11">
    <source>
        <dbReference type="PROSITE" id="PS50234"/>
    </source>
</evidence>
<dbReference type="Gene3D" id="3.40.50.410">
    <property type="entry name" value="von Willebrand factor, type A domain"/>
    <property type="match status" value="2"/>
</dbReference>
<gene>
    <name evidence="12" type="primary">ANTXR1</name>
    <name evidence="12" type="synonym">LOC100704182</name>
</gene>
<keyword evidence="3" id="KW-0597">Phosphoprotein</keyword>
<dbReference type="Pfam" id="PF00092">
    <property type="entry name" value="VWA"/>
    <property type="match status" value="1"/>
</dbReference>
<feature type="signal peptide" evidence="10">
    <location>
        <begin position="1"/>
        <end position="21"/>
    </location>
</feature>
<evidence type="ECO:0000256" key="2">
    <source>
        <dbReference type="ARBA" id="ARBA00008095"/>
    </source>
</evidence>
<evidence type="ECO:0000256" key="5">
    <source>
        <dbReference type="ARBA" id="ARBA00022723"/>
    </source>
</evidence>
<keyword evidence="13" id="KW-1185">Reference proteome</keyword>
<dbReference type="GO" id="GO:0004888">
    <property type="term" value="F:transmembrane signaling receptor activity"/>
    <property type="evidence" value="ECO:0007669"/>
    <property type="project" value="TreeGrafter"/>
</dbReference>
<reference evidence="12" key="2">
    <citation type="submission" date="2025-08" db="UniProtKB">
        <authorList>
            <consortium name="Ensembl"/>
        </authorList>
    </citation>
    <scope>IDENTIFICATION</scope>
</reference>
<keyword evidence="6 10" id="KW-0732">Signal</keyword>
<evidence type="ECO:0000256" key="4">
    <source>
        <dbReference type="ARBA" id="ARBA00022692"/>
    </source>
</evidence>
<dbReference type="InterPro" id="IPR008399">
    <property type="entry name" value="Anthrax_toxin_rcpt_C"/>
</dbReference>
<dbReference type="SUPFAM" id="SSF53300">
    <property type="entry name" value="vWA-like"/>
    <property type="match status" value="1"/>
</dbReference>
<dbReference type="Proteomes" id="UP000005207">
    <property type="component" value="Linkage group LG12"/>
</dbReference>
<keyword evidence="5" id="KW-0479">Metal-binding</keyword>
<organism evidence="12 13">
    <name type="scientific">Oreochromis niloticus</name>
    <name type="common">Nile tilapia</name>
    <name type="synonym">Tilapia nilotica</name>
    <dbReference type="NCBI Taxonomy" id="8128"/>
    <lineage>
        <taxon>Eukaryota</taxon>
        <taxon>Metazoa</taxon>
        <taxon>Chordata</taxon>
        <taxon>Craniata</taxon>
        <taxon>Vertebrata</taxon>
        <taxon>Euteleostomi</taxon>
        <taxon>Actinopterygii</taxon>
        <taxon>Neopterygii</taxon>
        <taxon>Teleostei</taxon>
        <taxon>Neoteleostei</taxon>
        <taxon>Acanthomorphata</taxon>
        <taxon>Ovalentaria</taxon>
        <taxon>Cichlomorphae</taxon>
        <taxon>Cichliformes</taxon>
        <taxon>Cichlidae</taxon>
        <taxon>African cichlids</taxon>
        <taxon>Pseudocrenilabrinae</taxon>
        <taxon>Oreochromini</taxon>
        <taxon>Oreochromis</taxon>
    </lineage>
</organism>
<dbReference type="InterPro" id="IPR036465">
    <property type="entry name" value="vWFA_dom_sf"/>
</dbReference>
<reference evidence="12" key="3">
    <citation type="submission" date="2025-09" db="UniProtKB">
        <authorList>
            <consortium name="Ensembl"/>
        </authorList>
    </citation>
    <scope>IDENTIFICATION</scope>
</reference>
<keyword evidence="4 9" id="KW-0812">Transmembrane</keyword>
<name>A0A669DG40_ORENI</name>
<dbReference type="PROSITE" id="PS50234">
    <property type="entry name" value="VWFA"/>
    <property type="match status" value="1"/>
</dbReference>
<dbReference type="AlphaFoldDB" id="A0A669DG40"/>
<keyword evidence="7 9" id="KW-1133">Transmembrane helix</keyword>
<dbReference type="GO" id="GO:0046872">
    <property type="term" value="F:metal ion binding"/>
    <property type="evidence" value="ECO:0007669"/>
    <property type="project" value="UniProtKB-KW"/>
</dbReference>
<proteinExistence type="inferred from homology"/>
<comment type="similarity">
    <text evidence="2">Belongs to the ATR family.</text>
</comment>
<dbReference type="GO" id="GO:0009986">
    <property type="term" value="C:cell surface"/>
    <property type="evidence" value="ECO:0007669"/>
    <property type="project" value="TreeGrafter"/>
</dbReference>
<dbReference type="Ensembl" id="ENSONIT00000081687.1">
    <property type="protein sequence ID" value="ENSONIP00000059584.1"/>
    <property type="gene ID" value="ENSONIG00000011684.2"/>
</dbReference>
<dbReference type="Pfam" id="PF05586">
    <property type="entry name" value="Ant_C"/>
    <property type="match status" value="1"/>
</dbReference>
<evidence type="ECO:0000313" key="13">
    <source>
        <dbReference type="Proteomes" id="UP000005207"/>
    </source>
</evidence>
<dbReference type="InterPro" id="IPR008400">
    <property type="entry name" value="Anthrax_toxin_rcpt_extracel"/>
</dbReference>
<evidence type="ECO:0000256" key="9">
    <source>
        <dbReference type="SAM" id="Phobius"/>
    </source>
</evidence>
<evidence type="ECO:0000313" key="12">
    <source>
        <dbReference type="Ensembl" id="ENSONIP00000059584.1"/>
    </source>
</evidence>
<evidence type="ECO:0000256" key="6">
    <source>
        <dbReference type="ARBA" id="ARBA00022729"/>
    </source>
</evidence>
<feature type="transmembrane region" description="Helical" evidence="9">
    <location>
        <begin position="310"/>
        <end position="338"/>
    </location>
</feature>
<evidence type="ECO:0000256" key="3">
    <source>
        <dbReference type="ARBA" id="ARBA00022553"/>
    </source>
</evidence>
<evidence type="ECO:0000256" key="10">
    <source>
        <dbReference type="SAM" id="SignalP"/>
    </source>
</evidence>
<evidence type="ECO:0000256" key="1">
    <source>
        <dbReference type="ARBA" id="ARBA00004479"/>
    </source>
</evidence>
<sequence length="500" mass="55748">MHKPLGTSNLLSRSWLPVVFGTALVVLTAGNAGPNQDRRQPQSSSCFGGFDLYFVLDKSGSVQHHWTEIYHFVENLAQKFISPQLRMSFIVFSTEGRILMRLTEDRERIRKGLDELELVRPGGDTFMHLGIMRVSGPSSWHLLLQLQHSHRVANRSRSLGATVYCVGVKDFNETQLAKIADSKDHVFPVNDGFEALQGVIDSILKKSCIEILAAEPSSICAGESFQVVVRGSGFLHARNVDKVLCSFRINDTLTKMVKPLVVEDTYLLCPAPVLEEEGMAANLYVSMNEGLSFISSSVTITTVSCSDGTILAVALLILMLLLVLALLWWFWPLCCTVVSSLKQKTQQKHDDEDFEAPKKKWPTVDASYYGGRGVGGIKRMEVRWGEKGSTEEGAKLEKAKNAKVKMPEQEYVPPPPRVLNNGMQKPLAPRNWYSPIKSKLDALWVLLRKGYDRVSVMRPHPGDKVRATPTLHWHALSAHRKSFCISQTDVRLGCALAFGK</sequence>
<keyword evidence="8 9" id="KW-0472">Membrane</keyword>
<dbReference type="SMART" id="SM00327">
    <property type="entry name" value="VWA"/>
    <property type="match status" value="1"/>
</dbReference>
<reference evidence="13" key="1">
    <citation type="submission" date="2012-01" db="EMBL/GenBank/DDBJ databases">
        <title>The Genome Sequence of Oreochromis niloticus (Nile Tilapia).</title>
        <authorList>
            <consortium name="Broad Institute Genome Assembly Team"/>
            <consortium name="Broad Institute Sequencing Platform"/>
            <person name="Di Palma F."/>
            <person name="Johnson J."/>
            <person name="Lander E.S."/>
            <person name="Lindblad-Toh K."/>
        </authorList>
    </citation>
    <scope>NUCLEOTIDE SEQUENCE [LARGE SCALE GENOMIC DNA]</scope>
</reference>
<evidence type="ECO:0000256" key="7">
    <source>
        <dbReference type="ARBA" id="ARBA00022989"/>
    </source>
</evidence>
<comment type="subcellular location">
    <subcellularLocation>
        <location evidence="1">Membrane</location>
        <topology evidence="1">Single-pass type I membrane protein</topology>
    </subcellularLocation>
</comment>
<dbReference type="PANTHER" id="PTHR16059:SF11">
    <property type="entry name" value="ANTHRAX TOXIN RECEPTOR 1"/>
    <property type="match status" value="1"/>
</dbReference>
<dbReference type="InterPro" id="IPR002035">
    <property type="entry name" value="VWF_A"/>
</dbReference>
<dbReference type="Pfam" id="PF05587">
    <property type="entry name" value="Anth_Ig"/>
    <property type="match status" value="1"/>
</dbReference>
<protein>
    <submittedName>
        <fullName evidence="12">ANTXR cell adhesion molecule 1</fullName>
    </submittedName>
</protein>
<accession>A0A669DG40</accession>
<feature type="domain" description="VWFA" evidence="11">
    <location>
        <begin position="51"/>
        <end position="203"/>
    </location>
</feature>
<dbReference type="GeneTree" id="ENSGT00940000156522"/>
<feature type="chain" id="PRO_5025646778" evidence="10">
    <location>
        <begin position="22"/>
        <end position="500"/>
    </location>
</feature>
<dbReference type="GO" id="GO:0005886">
    <property type="term" value="C:plasma membrane"/>
    <property type="evidence" value="ECO:0007669"/>
    <property type="project" value="TreeGrafter"/>
</dbReference>
<evidence type="ECO:0000256" key="8">
    <source>
        <dbReference type="ARBA" id="ARBA00023136"/>
    </source>
</evidence>